<sequence>MAVLPPADLGDGISNRYVEQTAVIAAVSQ</sequence>
<dbReference type="Proteomes" id="UP000182740">
    <property type="component" value="Unassembled WGS sequence"/>
</dbReference>
<reference evidence="2" key="1">
    <citation type="submission" date="2016-11" db="EMBL/GenBank/DDBJ databases">
        <authorList>
            <person name="Varghese N."/>
            <person name="Submissions S."/>
        </authorList>
    </citation>
    <scope>NUCLEOTIDE SEQUENCE [LARGE SCALE GENOMIC DNA]</scope>
    <source>
        <strain evidence="2">DSM 44671</strain>
    </source>
</reference>
<protein>
    <submittedName>
        <fullName evidence="1">Uncharacterized protein</fullName>
    </submittedName>
</protein>
<gene>
    <name evidence="1" type="ORF">SAMN04489730_0304</name>
</gene>
<evidence type="ECO:0000313" key="1">
    <source>
        <dbReference type="EMBL" id="SFW43480.1"/>
    </source>
</evidence>
<proteinExistence type="predicted"/>
<accession>A0A1K1P6T8</accession>
<organism evidence="1 2">
    <name type="scientific">Amycolatopsis australiensis</name>
    <dbReference type="NCBI Taxonomy" id="546364"/>
    <lineage>
        <taxon>Bacteria</taxon>
        <taxon>Bacillati</taxon>
        <taxon>Actinomycetota</taxon>
        <taxon>Actinomycetes</taxon>
        <taxon>Pseudonocardiales</taxon>
        <taxon>Pseudonocardiaceae</taxon>
        <taxon>Amycolatopsis</taxon>
    </lineage>
</organism>
<name>A0A1K1P6T8_9PSEU</name>
<evidence type="ECO:0000313" key="2">
    <source>
        <dbReference type="Proteomes" id="UP000182740"/>
    </source>
</evidence>
<keyword evidence="2" id="KW-1185">Reference proteome</keyword>
<dbReference type="EMBL" id="FPJG01000006">
    <property type="protein sequence ID" value="SFW43480.1"/>
    <property type="molecule type" value="Genomic_DNA"/>
</dbReference>
<dbReference type="AlphaFoldDB" id="A0A1K1P6T8"/>